<protein>
    <recommendedName>
        <fullName evidence="2">DUF11 domain-containing protein</fullName>
    </recommendedName>
</protein>
<keyword evidence="4" id="KW-1185">Reference proteome</keyword>
<gene>
    <name evidence="3" type="ORF">Pla111_29240</name>
</gene>
<evidence type="ECO:0000259" key="2">
    <source>
        <dbReference type="Pfam" id="PF01345"/>
    </source>
</evidence>
<feature type="domain" description="DUF11" evidence="2">
    <location>
        <begin position="277"/>
        <end position="370"/>
    </location>
</feature>
<dbReference type="OrthoDB" id="252486at2"/>
<evidence type="ECO:0000313" key="3">
    <source>
        <dbReference type="EMBL" id="TWT41547.1"/>
    </source>
</evidence>
<dbReference type="InterPro" id="IPR001434">
    <property type="entry name" value="OmcB-like_DUF11"/>
</dbReference>
<dbReference type="NCBIfam" id="TIGR01451">
    <property type="entry name" value="B_ant_repeat"/>
    <property type="match status" value="1"/>
</dbReference>
<reference evidence="3 4" key="1">
    <citation type="submission" date="2019-02" db="EMBL/GenBank/DDBJ databases">
        <title>Deep-cultivation of Planctomycetes and their phenomic and genomic characterization uncovers novel biology.</title>
        <authorList>
            <person name="Wiegand S."/>
            <person name="Jogler M."/>
            <person name="Boedeker C."/>
            <person name="Pinto D."/>
            <person name="Vollmers J."/>
            <person name="Rivas-Marin E."/>
            <person name="Kohn T."/>
            <person name="Peeters S.H."/>
            <person name="Heuer A."/>
            <person name="Rast P."/>
            <person name="Oberbeckmann S."/>
            <person name="Bunk B."/>
            <person name="Jeske O."/>
            <person name="Meyerdierks A."/>
            <person name="Storesund J.E."/>
            <person name="Kallscheuer N."/>
            <person name="Luecker S."/>
            <person name="Lage O.M."/>
            <person name="Pohl T."/>
            <person name="Merkel B.J."/>
            <person name="Hornburger P."/>
            <person name="Mueller R.-W."/>
            <person name="Bruemmer F."/>
            <person name="Labrenz M."/>
            <person name="Spormann A.M."/>
            <person name="Op Den Camp H."/>
            <person name="Overmann J."/>
            <person name="Amann R."/>
            <person name="Jetten M.S.M."/>
            <person name="Mascher T."/>
            <person name="Medema M.H."/>
            <person name="Devos D.P."/>
            <person name="Kaster A.-K."/>
            <person name="Ovreas L."/>
            <person name="Rohde M."/>
            <person name="Galperin M.Y."/>
            <person name="Jogler C."/>
        </authorList>
    </citation>
    <scope>NUCLEOTIDE SEQUENCE [LARGE SCALE GENOMIC DNA]</scope>
    <source>
        <strain evidence="3 4">Pla111</strain>
    </source>
</reference>
<dbReference type="Pfam" id="PF01345">
    <property type="entry name" value="DUF11"/>
    <property type="match status" value="1"/>
</dbReference>
<feature type="signal peptide" evidence="1">
    <location>
        <begin position="1"/>
        <end position="40"/>
    </location>
</feature>
<feature type="chain" id="PRO_5022687790" description="DUF11 domain-containing protein" evidence="1">
    <location>
        <begin position="41"/>
        <end position="371"/>
    </location>
</feature>
<organism evidence="3 4">
    <name type="scientific">Botrimarina hoheduenensis</name>
    <dbReference type="NCBI Taxonomy" id="2528000"/>
    <lineage>
        <taxon>Bacteria</taxon>
        <taxon>Pseudomonadati</taxon>
        <taxon>Planctomycetota</taxon>
        <taxon>Planctomycetia</taxon>
        <taxon>Pirellulales</taxon>
        <taxon>Lacipirellulaceae</taxon>
        <taxon>Botrimarina</taxon>
    </lineage>
</organism>
<dbReference type="InterPro" id="IPR047589">
    <property type="entry name" value="DUF11_rpt"/>
</dbReference>
<name>A0A5C5VTS9_9BACT</name>
<evidence type="ECO:0000256" key="1">
    <source>
        <dbReference type="SAM" id="SignalP"/>
    </source>
</evidence>
<sequence precursor="true">MAESHASPTWLLMPRWFRRGLMIATLLTMCSCSASGQSLAWPACQSCPAEQTDQCDKHCVCECPPGWPVGPSDEYLCDGGDNASPVGATHDNQIVGLEQEDTVGIYRTDDGRTLVAPSTRTCIYAPRFAAVRHVVQPMGAQQRMFVDEVGDAFAAAESELRLLPGTGVLNTTLRQQRGERPPSLFRGRQQAGAAERLLAVAETRGLVGPYANLQIVHLGVMNGQENPIVMRHSLAAITWTGDQEVQVTISGQGASAVFAAKQPGLIYELGVPSSPRLRLVKLASENEAHPGDEVEFTLRFDNVGDAPIRDLVIVDNLTTRLEYVEDSAKASVDADFTTTRNEAGSLVLSWALKESLKPREGGVLTFRVRVR</sequence>
<comment type="caution">
    <text evidence="3">The sequence shown here is derived from an EMBL/GenBank/DDBJ whole genome shotgun (WGS) entry which is preliminary data.</text>
</comment>
<dbReference type="AlphaFoldDB" id="A0A5C5VTS9"/>
<dbReference type="RefSeq" id="WP_146575136.1">
    <property type="nucleotide sequence ID" value="NZ_SJPH01000008.1"/>
</dbReference>
<dbReference type="Proteomes" id="UP000318995">
    <property type="component" value="Unassembled WGS sequence"/>
</dbReference>
<accession>A0A5C5VTS9</accession>
<proteinExistence type="predicted"/>
<keyword evidence="1" id="KW-0732">Signal</keyword>
<evidence type="ECO:0000313" key="4">
    <source>
        <dbReference type="Proteomes" id="UP000318995"/>
    </source>
</evidence>
<dbReference type="EMBL" id="SJPH01000008">
    <property type="protein sequence ID" value="TWT41547.1"/>
    <property type="molecule type" value="Genomic_DNA"/>
</dbReference>